<comment type="caution">
    <text evidence="1">The sequence shown here is derived from an EMBL/GenBank/DDBJ whole genome shotgun (WGS) entry which is preliminary data.</text>
</comment>
<sequence>MGIASKGPRIVLWELRRGCMVSGQEGHSSVSRESENWTGIFRDGAQVDFHSLEGAFIDNVGRADQHSCYVDVLDGQFNDKEMVVRFDLVGRCSVLERDDIVSYWSGHFVSLIVCDF</sequence>
<dbReference type="EMBL" id="QGKX02001521">
    <property type="protein sequence ID" value="KAF3508409.1"/>
    <property type="molecule type" value="Genomic_DNA"/>
</dbReference>
<name>A0A8S9NY60_BRACR</name>
<dbReference type="Proteomes" id="UP000712600">
    <property type="component" value="Unassembled WGS sequence"/>
</dbReference>
<protein>
    <submittedName>
        <fullName evidence="1">Uncharacterized protein</fullName>
    </submittedName>
</protein>
<reference evidence="1" key="1">
    <citation type="submission" date="2019-12" db="EMBL/GenBank/DDBJ databases">
        <title>Genome sequencing and annotation of Brassica cretica.</title>
        <authorList>
            <person name="Studholme D.J."/>
            <person name="Sarris P."/>
        </authorList>
    </citation>
    <scope>NUCLEOTIDE SEQUENCE</scope>
    <source>
        <strain evidence="1">PFS-109/04</strain>
        <tissue evidence="1">Leaf</tissue>
    </source>
</reference>
<evidence type="ECO:0000313" key="2">
    <source>
        <dbReference type="Proteomes" id="UP000712600"/>
    </source>
</evidence>
<dbReference type="AlphaFoldDB" id="A0A8S9NY60"/>
<proteinExistence type="predicted"/>
<gene>
    <name evidence="1" type="ORF">F2Q69_00007314</name>
</gene>
<organism evidence="1 2">
    <name type="scientific">Brassica cretica</name>
    <name type="common">Mustard</name>
    <dbReference type="NCBI Taxonomy" id="69181"/>
    <lineage>
        <taxon>Eukaryota</taxon>
        <taxon>Viridiplantae</taxon>
        <taxon>Streptophyta</taxon>
        <taxon>Embryophyta</taxon>
        <taxon>Tracheophyta</taxon>
        <taxon>Spermatophyta</taxon>
        <taxon>Magnoliopsida</taxon>
        <taxon>eudicotyledons</taxon>
        <taxon>Gunneridae</taxon>
        <taxon>Pentapetalae</taxon>
        <taxon>rosids</taxon>
        <taxon>malvids</taxon>
        <taxon>Brassicales</taxon>
        <taxon>Brassicaceae</taxon>
        <taxon>Brassiceae</taxon>
        <taxon>Brassica</taxon>
    </lineage>
</organism>
<accession>A0A8S9NY60</accession>
<evidence type="ECO:0000313" key="1">
    <source>
        <dbReference type="EMBL" id="KAF3508409.1"/>
    </source>
</evidence>